<dbReference type="RefSeq" id="WP_208056078.1">
    <property type="nucleotide sequence ID" value="NZ_JAGEMK010000005.1"/>
</dbReference>
<evidence type="ECO:0000256" key="6">
    <source>
        <dbReference type="ARBA" id="ARBA00023136"/>
    </source>
</evidence>
<dbReference type="Gene3D" id="2.60.200.20">
    <property type="match status" value="1"/>
</dbReference>
<dbReference type="Proteomes" id="UP000664209">
    <property type="component" value="Unassembled WGS sequence"/>
</dbReference>
<feature type="compositionally biased region" description="Pro residues" evidence="7">
    <location>
        <begin position="327"/>
        <end position="345"/>
    </location>
</feature>
<dbReference type="EMBL" id="JAGEMK010000005">
    <property type="protein sequence ID" value="MBO1752393.1"/>
    <property type="molecule type" value="Genomic_DNA"/>
</dbReference>
<proteinExistence type="predicted"/>
<dbReference type="Pfam" id="PF06271">
    <property type="entry name" value="RDD"/>
    <property type="match status" value="1"/>
</dbReference>
<dbReference type="GO" id="GO:0005886">
    <property type="term" value="C:plasma membrane"/>
    <property type="evidence" value="ECO:0007669"/>
    <property type="project" value="UniProtKB-SubCell"/>
</dbReference>
<keyword evidence="3" id="KW-0597">Phosphoprotein</keyword>
<feature type="transmembrane region" description="Helical" evidence="8">
    <location>
        <begin position="109"/>
        <end position="130"/>
    </location>
</feature>
<evidence type="ECO:0000256" key="4">
    <source>
        <dbReference type="ARBA" id="ARBA00022692"/>
    </source>
</evidence>
<comment type="caution">
    <text evidence="10">The sequence shown here is derived from an EMBL/GenBank/DDBJ whole genome shotgun (WGS) entry which is preliminary data.</text>
</comment>
<dbReference type="CDD" id="cd00060">
    <property type="entry name" value="FHA"/>
    <property type="match status" value="1"/>
</dbReference>
<feature type="domain" description="FHA" evidence="9">
    <location>
        <begin position="397"/>
        <end position="452"/>
    </location>
</feature>
<feature type="region of interest" description="Disordered" evidence="7">
    <location>
        <begin position="187"/>
        <end position="354"/>
    </location>
</feature>
<evidence type="ECO:0000313" key="10">
    <source>
        <dbReference type="EMBL" id="MBO1752393.1"/>
    </source>
</evidence>
<feature type="transmembrane region" description="Helical" evidence="8">
    <location>
        <begin position="15"/>
        <end position="38"/>
    </location>
</feature>
<gene>
    <name evidence="10" type="ORF">J4G33_11335</name>
</gene>
<evidence type="ECO:0000256" key="7">
    <source>
        <dbReference type="SAM" id="MobiDB-lite"/>
    </source>
</evidence>
<dbReference type="PANTHER" id="PTHR36115">
    <property type="entry name" value="PROLINE-RICH ANTIGEN HOMOLOG-RELATED"/>
    <property type="match status" value="1"/>
</dbReference>
<dbReference type="InterPro" id="IPR000253">
    <property type="entry name" value="FHA_dom"/>
</dbReference>
<feature type="compositionally biased region" description="Pro residues" evidence="7">
    <location>
        <begin position="219"/>
        <end position="268"/>
    </location>
</feature>
<evidence type="ECO:0000256" key="8">
    <source>
        <dbReference type="SAM" id="Phobius"/>
    </source>
</evidence>
<evidence type="ECO:0000256" key="5">
    <source>
        <dbReference type="ARBA" id="ARBA00022989"/>
    </source>
</evidence>
<dbReference type="Pfam" id="PF00498">
    <property type="entry name" value="FHA"/>
    <property type="match status" value="1"/>
</dbReference>
<name>A0A939RW87_9CELL</name>
<dbReference type="InterPro" id="IPR010432">
    <property type="entry name" value="RDD"/>
</dbReference>
<dbReference type="InterPro" id="IPR051791">
    <property type="entry name" value="Pra-immunoreactive"/>
</dbReference>
<evidence type="ECO:0000256" key="3">
    <source>
        <dbReference type="ARBA" id="ARBA00022553"/>
    </source>
</evidence>
<keyword evidence="2" id="KW-1003">Cell membrane</keyword>
<keyword evidence="11" id="KW-1185">Reference proteome</keyword>
<feature type="compositionally biased region" description="Low complexity" evidence="7">
    <location>
        <begin position="284"/>
        <end position="306"/>
    </location>
</feature>
<feature type="transmembrane region" description="Helical" evidence="8">
    <location>
        <begin position="58"/>
        <end position="78"/>
    </location>
</feature>
<protein>
    <submittedName>
        <fullName evidence="10">RDD family protein</fullName>
    </submittedName>
</protein>
<dbReference type="InterPro" id="IPR008984">
    <property type="entry name" value="SMAD_FHA_dom_sf"/>
</dbReference>
<evidence type="ECO:0000313" key="11">
    <source>
        <dbReference type="Proteomes" id="UP000664209"/>
    </source>
</evidence>
<dbReference type="AlphaFoldDB" id="A0A939RW87"/>
<keyword evidence="5 8" id="KW-1133">Transmembrane helix</keyword>
<dbReference type="PANTHER" id="PTHR36115:SF4">
    <property type="entry name" value="MEMBRANE PROTEIN"/>
    <property type="match status" value="1"/>
</dbReference>
<evidence type="ECO:0000256" key="2">
    <source>
        <dbReference type="ARBA" id="ARBA00022475"/>
    </source>
</evidence>
<sequence>MPTPGALPATMTRRLLAFVIDAVAALLLGGGFVLAGTLPLVQALAEGEPVTTVESPSVLMLIGQVLLLALGVFQWWYLGTRGWTIGKRLVGLRVLGAETGRPVGLGRGLLRFLVPAAGSLACGVGQWVVYASPFFDSSGRRQGWHDKAAGTIVYDVATGVDPMTASTSVGAAHAQQRLDAILRQDSARAERTSTDDLSVWAGPPLTATAPESGAVAEAPPRPVPPPAPAPPPPAPAPAPTPASPAPPAPAPPASAAPASPVPASPPRDQPTGDGLISSIPGSRGTAEPSPAAAGPGPVAGRPATGADPSAAGPAEADDATGQIPVQRPAPPTPPVEPPASPPPAAQAPAATSPLADDVEMTRLRPARGKVPEVPHAAGPTVVLDLTDGRRMPVTGSVLIGRNPSPRAGEHVDQLITIEDPARSVSKTHLAVGVERGTVWIKDRDSTNGTVVTLDDGQQILCAPDQQVRLPVGASVAIGDHGFTVRLEVDGDAAGTAAPTS</sequence>
<dbReference type="SUPFAM" id="SSF49879">
    <property type="entry name" value="SMAD/FHA domain"/>
    <property type="match status" value="1"/>
</dbReference>
<evidence type="ECO:0000256" key="1">
    <source>
        <dbReference type="ARBA" id="ARBA00004651"/>
    </source>
</evidence>
<keyword evidence="4 8" id="KW-0812">Transmembrane</keyword>
<accession>A0A939RW87</accession>
<organism evidence="10 11">
    <name type="scientific">Actinotalea soli</name>
    <dbReference type="NCBI Taxonomy" id="2819234"/>
    <lineage>
        <taxon>Bacteria</taxon>
        <taxon>Bacillati</taxon>
        <taxon>Actinomycetota</taxon>
        <taxon>Actinomycetes</taxon>
        <taxon>Micrococcales</taxon>
        <taxon>Cellulomonadaceae</taxon>
        <taxon>Actinotalea</taxon>
    </lineage>
</organism>
<comment type="subcellular location">
    <subcellularLocation>
        <location evidence="1">Cell membrane</location>
        <topology evidence="1">Multi-pass membrane protein</topology>
    </subcellularLocation>
</comment>
<reference evidence="10" key="1">
    <citation type="submission" date="2021-03" db="EMBL/GenBank/DDBJ databases">
        <title>Actinotalea soli sp. nov., isolated from soil.</title>
        <authorList>
            <person name="Ping W."/>
            <person name="Zhang J."/>
        </authorList>
    </citation>
    <scope>NUCLEOTIDE SEQUENCE</scope>
    <source>
        <strain evidence="10">BY-33</strain>
    </source>
</reference>
<evidence type="ECO:0000259" key="9">
    <source>
        <dbReference type="PROSITE" id="PS50006"/>
    </source>
</evidence>
<keyword evidence="6 8" id="KW-0472">Membrane</keyword>
<dbReference type="PROSITE" id="PS50006">
    <property type="entry name" value="FHA_DOMAIN"/>
    <property type="match status" value="1"/>
</dbReference>